<dbReference type="PANTHER" id="PTHR43380:SF1">
    <property type="entry name" value="2-OXOISOVALERATE DEHYDROGENASE SUBUNIT ALPHA, MITOCHONDRIAL"/>
    <property type="match status" value="1"/>
</dbReference>
<sequence>MAANKKTVPKKVLSRSYELMCTARAMSDIYEKNKEITSKYVHATSKGHEAIQIALGLQLKPHDWVAPYYRDDALLLSMGITPYELMLQLHAKKDDPFSGGRSYYS</sequence>
<accession>A0A382S0B9</accession>
<dbReference type="AlphaFoldDB" id="A0A382S0B9"/>
<protein>
    <recommendedName>
        <fullName evidence="2">Dehydrogenase E1 component domain-containing protein</fullName>
    </recommendedName>
</protein>
<dbReference type="Gene3D" id="3.40.50.970">
    <property type="match status" value="1"/>
</dbReference>
<evidence type="ECO:0000259" key="2">
    <source>
        <dbReference type="Pfam" id="PF00676"/>
    </source>
</evidence>
<dbReference type="InterPro" id="IPR001017">
    <property type="entry name" value="DH_E1"/>
</dbReference>
<dbReference type="SUPFAM" id="SSF52518">
    <property type="entry name" value="Thiamin diphosphate-binding fold (THDP-binding)"/>
    <property type="match status" value="1"/>
</dbReference>
<dbReference type="InterPro" id="IPR029061">
    <property type="entry name" value="THDP-binding"/>
</dbReference>
<keyword evidence="1" id="KW-0560">Oxidoreductase</keyword>
<dbReference type="PANTHER" id="PTHR43380">
    <property type="entry name" value="2-OXOISOVALERATE DEHYDROGENASE SUBUNIT ALPHA, MITOCHONDRIAL"/>
    <property type="match status" value="1"/>
</dbReference>
<evidence type="ECO:0000313" key="3">
    <source>
        <dbReference type="EMBL" id="SVD03384.1"/>
    </source>
</evidence>
<dbReference type="InterPro" id="IPR050771">
    <property type="entry name" value="Alpha-ketoacid_DH_E1_comp"/>
</dbReference>
<dbReference type="GO" id="GO:0009083">
    <property type="term" value="P:branched-chain amino acid catabolic process"/>
    <property type="evidence" value="ECO:0007669"/>
    <property type="project" value="TreeGrafter"/>
</dbReference>
<evidence type="ECO:0000256" key="1">
    <source>
        <dbReference type="ARBA" id="ARBA00023002"/>
    </source>
</evidence>
<organism evidence="3">
    <name type="scientific">marine metagenome</name>
    <dbReference type="NCBI Taxonomy" id="408172"/>
    <lineage>
        <taxon>unclassified sequences</taxon>
        <taxon>metagenomes</taxon>
        <taxon>ecological metagenomes</taxon>
    </lineage>
</organism>
<dbReference type="EMBL" id="UINC01125505">
    <property type="protein sequence ID" value="SVD03384.1"/>
    <property type="molecule type" value="Genomic_DNA"/>
</dbReference>
<proteinExistence type="predicted"/>
<feature type="domain" description="Dehydrogenase E1 component" evidence="2">
    <location>
        <begin position="18"/>
        <end position="101"/>
    </location>
</feature>
<feature type="non-terminal residue" evidence="3">
    <location>
        <position position="105"/>
    </location>
</feature>
<dbReference type="Pfam" id="PF00676">
    <property type="entry name" value="E1_dh"/>
    <property type="match status" value="1"/>
</dbReference>
<name>A0A382S0B9_9ZZZZ</name>
<reference evidence="3" key="1">
    <citation type="submission" date="2018-05" db="EMBL/GenBank/DDBJ databases">
        <authorList>
            <person name="Lanie J.A."/>
            <person name="Ng W.-L."/>
            <person name="Kazmierczak K.M."/>
            <person name="Andrzejewski T.M."/>
            <person name="Davidsen T.M."/>
            <person name="Wayne K.J."/>
            <person name="Tettelin H."/>
            <person name="Glass J.I."/>
            <person name="Rusch D."/>
            <person name="Podicherti R."/>
            <person name="Tsui H.-C.T."/>
            <person name="Winkler M.E."/>
        </authorList>
    </citation>
    <scope>NUCLEOTIDE SEQUENCE</scope>
</reference>
<gene>
    <name evidence="3" type="ORF">METZ01_LOCUS356238</name>
</gene>
<dbReference type="GO" id="GO:0016624">
    <property type="term" value="F:oxidoreductase activity, acting on the aldehyde or oxo group of donors, disulfide as acceptor"/>
    <property type="evidence" value="ECO:0007669"/>
    <property type="project" value="InterPro"/>
</dbReference>